<evidence type="ECO:0000256" key="5">
    <source>
        <dbReference type="ARBA" id="ARBA00022679"/>
    </source>
</evidence>
<evidence type="ECO:0000313" key="15">
    <source>
        <dbReference type="Proteomes" id="UP001177140"/>
    </source>
</evidence>
<comment type="cofactor">
    <cofactor evidence="1">
        <name>K(+)</name>
        <dbReference type="ChEBI" id="CHEBI:29103"/>
    </cofactor>
</comment>
<dbReference type="SUPFAM" id="SSF50800">
    <property type="entry name" value="PK beta-barrel domain-like"/>
    <property type="match status" value="1"/>
</dbReference>
<dbReference type="FunFam" id="2.40.33.10:FF:000005">
    <property type="entry name" value="Pyruvate kinase"/>
    <property type="match status" value="1"/>
</dbReference>
<dbReference type="GO" id="GO:0005524">
    <property type="term" value="F:ATP binding"/>
    <property type="evidence" value="ECO:0007669"/>
    <property type="project" value="UniProtKB-KW"/>
</dbReference>
<dbReference type="EC" id="2.7.1.40" evidence="4"/>
<dbReference type="AlphaFoldDB" id="A0AA41V0F6"/>
<keyword evidence="7" id="KW-0547">Nucleotide-binding</keyword>
<proteinExistence type="inferred from homology"/>
<dbReference type="Gene3D" id="2.40.33.10">
    <property type="entry name" value="PK beta-barrel domain-like"/>
    <property type="match status" value="1"/>
</dbReference>
<dbReference type="InterPro" id="IPR015806">
    <property type="entry name" value="Pyrv_Knase_insert_dom_sf"/>
</dbReference>
<evidence type="ECO:0000256" key="2">
    <source>
        <dbReference type="ARBA" id="ARBA00004997"/>
    </source>
</evidence>
<reference evidence="14" key="1">
    <citation type="submission" date="2022-03" db="EMBL/GenBank/DDBJ databases">
        <title>A functionally conserved STORR gene fusion in Papaver species that diverged 16.8 million years ago.</title>
        <authorList>
            <person name="Catania T."/>
        </authorList>
    </citation>
    <scope>NUCLEOTIDE SEQUENCE</scope>
    <source>
        <strain evidence="14">S-191538</strain>
    </source>
</reference>
<dbReference type="SUPFAM" id="SSF51621">
    <property type="entry name" value="Phosphoenolpyruvate/pyruvate domain"/>
    <property type="match status" value="1"/>
</dbReference>
<evidence type="ECO:0000256" key="6">
    <source>
        <dbReference type="ARBA" id="ARBA00022723"/>
    </source>
</evidence>
<feature type="domain" description="Pyruvate kinase barrel" evidence="13">
    <location>
        <begin position="85"/>
        <end position="265"/>
    </location>
</feature>
<organism evidence="14 15">
    <name type="scientific">Papaver nudicaule</name>
    <name type="common">Iceland poppy</name>
    <dbReference type="NCBI Taxonomy" id="74823"/>
    <lineage>
        <taxon>Eukaryota</taxon>
        <taxon>Viridiplantae</taxon>
        <taxon>Streptophyta</taxon>
        <taxon>Embryophyta</taxon>
        <taxon>Tracheophyta</taxon>
        <taxon>Spermatophyta</taxon>
        <taxon>Magnoliopsida</taxon>
        <taxon>Ranunculales</taxon>
        <taxon>Papaveraceae</taxon>
        <taxon>Papaveroideae</taxon>
        <taxon>Papaver</taxon>
    </lineage>
</organism>
<comment type="pathway">
    <text evidence="2">Carbohydrate degradation; glycolysis; pyruvate from D-glyceraldehyde 3-phosphate: step 5/5.</text>
</comment>
<evidence type="ECO:0000256" key="1">
    <source>
        <dbReference type="ARBA" id="ARBA00001958"/>
    </source>
</evidence>
<protein>
    <recommendedName>
        <fullName evidence="4">pyruvate kinase</fullName>
        <ecNumber evidence="4">2.7.1.40</ecNumber>
    </recommendedName>
</protein>
<gene>
    <name evidence="14" type="ORF">MKW94_028525</name>
</gene>
<keyword evidence="5" id="KW-0808">Transferase</keyword>
<evidence type="ECO:0000259" key="13">
    <source>
        <dbReference type="Pfam" id="PF00224"/>
    </source>
</evidence>
<dbReference type="GO" id="GO:0016301">
    <property type="term" value="F:kinase activity"/>
    <property type="evidence" value="ECO:0007669"/>
    <property type="project" value="UniProtKB-KW"/>
</dbReference>
<keyword evidence="10" id="KW-0460">Magnesium</keyword>
<keyword evidence="12" id="KW-0670">Pyruvate</keyword>
<dbReference type="GO" id="GO:0004743">
    <property type="term" value="F:pyruvate kinase activity"/>
    <property type="evidence" value="ECO:0007669"/>
    <property type="project" value="UniProtKB-EC"/>
</dbReference>
<dbReference type="GO" id="GO:0030955">
    <property type="term" value="F:potassium ion binding"/>
    <property type="evidence" value="ECO:0007669"/>
    <property type="project" value="InterPro"/>
</dbReference>
<evidence type="ECO:0000256" key="7">
    <source>
        <dbReference type="ARBA" id="ARBA00022741"/>
    </source>
</evidence>
<evidence type="ECO:0000256" key="12">
    <source>
        <dbReference type="ARBA" id="ARBA00023317"/>
    </source>
</evidence>
<keyword evidence="8" id="KW-0418">Kinase</keyword>
<keyword evidence="9" id="KW-0067">ATP-binding</keyword>
<evidence type="ECO:0000256" key="3">
    <source>
        <dbReference type="ARBA" id="ARBA00008663"/>
    </source>
</evidence>
<comment type="similarity">
    <text evidence="3">Belongs to the pyruvate kinase family.</text>
</comment>
<evidence type="ECO:0000256" key="8">
    <source>
        <dbReference type="ARBA" id="ARBA00022777"/>
    </source>
</evidence>
<comment type="caution">
    <text evidence="14">The sequence shown here is derived from an EMBL/GenBank/DDBJ whole genome shotgun (WGS) entry which is preliminary data.</text>
</comment>
<sequence>MAVIGDSLFLSCTISTKKPSLRNDFHGVSVRIPRTGVKIIRSRGCVRSVLQMEERELSRSPVEEVLGFDLVTERELKDRGFMGLRKTKLVCTIGPACCSLEQLESLALGGMNIARLNMCHNTREWHCDVIRSIKKLNQEKGYCISLMIDTEGSQMHMVDHGGASSVKAEDGSIWLFTTQKFEGYRPFTVQTNYERFSEGITVGDVLVIDGGMASFEVIEKIGNDLSCKCVDPGLLLPRAKLSFWRDGKLVGKKFGLPTLSAKQKSLHLSTKASMIVNVSLRLGARNESQMRFSFTGSFSLLISI</sequence>
<name>A0AA41V0F6_PAPNU</name>
<dbReference type="InterPro" id="IPR040442">
    <property type="entry name" value="Pyrv_kinase-like_dom_sf"/>
</dbReference>
<dbReference type="GO" id="GO:0000287">
    <property type="term" value="F:magnesium ion binding"/>
    <property type="evidence" value="ECO:0007669"/>
    <property type="project" value="InterPro"/>
</dbReference>
<keyword evidence="6" id="KW-0479">Metal-binding</keyword>
<dbReference type="Gene3D" id="3.20.20.60">
    <property type="entry name" value="Phosphoenolpyruvate-binding domains"/>
    <property type="match status" value="1"/>
</dbReference>
<evidence type="ECO:0000256" key="9">
    <source>
        <dbReference type="ARBA" id="ARBA00022840"/>
    </source>
</evidence>
<accession>A0AA41V0F6</accession>
<dbReference type="EMBL" id="JAJJMA010054073">
    <property type="protein sequence ID" value="MCL7026226.1"/>
    <property type="molecule type" value="Genomic_DNA"/>
</dbReference>
<dbReference type="InterPro" id="IPR001697">
    <property type="entry name" value="Pyr_Knase"/>
</dbReference>
<keyword evidence="15" id="KW-1185">Reference proteome</keyword>
<dbReference type="InterPro" id="IPR011037">
    <property type="entry name" value="Pyrv_Knase-like_insert_dom_sf"/>
</dbReference>
<dbReference type="InterPro" id="IPR015793">
    <property type="entry name" value="Pyrv_Knase_brl"/>
</dbReference>
<dbReference type="PANTHER" id="PTHR11817">
    <property type="entry name" value="PYRUVATE KINASE"/>
    <property type="match status" value="1"/>
</dbReference>
<keyword evidence="11" id="KW-0324">Glycolysis</keyword>
<evidence type="ECO:0000256" key="10">
    <source>
        <dbReference type="ARBA" id="ARBA00022842"/>
    </source>
</evidence>
<evidence type="ECO:0000256" key="11">
    <source>
        <dbReference type="ARBA" id="ARBA00023152"/>
    </source>
</evidence>
<evidence type="ECO:0000256" key="4">
    <source>
        <dbReference type="ARBA" id="ARBA00012142"/>
    </source>
</evidence>
<dbReference type="InterPro" id="IPR015813">
    <property type="entry name" value="Pyrv/PenolPyrv_kinase-like_dom"/>
</dbReference>
<dbReference type="Proteomes" id="UP001177140">
    <property type="component" value="Unassembled WGS sequence"/>
</dbReference>
<evidence type="ECO:0000313" key="14">
    <source>
        <dbReference type="EMBL" id="MCL7026226.1"/>
    </source>
</evidence>
<dbReference type="Pfam" id="PF00224">
    <property type="entry name" value="PK"/>
    <property type="match status" value="1"/>
</dbReference>